<dbReference type="InterPro" id="IPR036915">
    <property type="entry name" value="Cyclin-like_sf"/>
</dbReference>
<dbReference type="RefSeq" id="XP_013387657.1">
    <property type="nucleotide sequence ID" value="XM_013532203.1"/>
</dbReference>
<dbReference type="GO" id="GO:0006351">
    <property type="term" value="P:DNA-templated transcription"/>
    <property type="evidence" value="ECO:0007669"/>
    <property type="project" value="InterPro"/>
</dbReference>
<evidence type="ECO:0000313" key="11">
    <source>
        <dbReference type="RefSeq" id="XP_013387657.1"/>
    </source>
</evidence>
<keyword evidence="3 7" id="KW-0195">Cyclin</keyword>
<proteinExistence type="inferred from homology"/>
<dbReference type="InterPro" id="IPR013763">
    <property type="entry name" value="Cyclin-like_dom"/>
</dbReference>
<dbReference type="FunFam" id="1.10.472.10:FF:000029">
    <property type="entry name" value="Cyclin h"/>
    <property type="match status" value="1"/>
</dbReference>
<dbReference type="GO" id="GO:0006357">
    <property type="term" value="P:regulation of transcription by RNA polymerase II"/>
    <property type="evidence" value="ECO:0007669"/>
    <property type="project" value="InterPro"/>
</dbReference>
<comment type="subunit">
    <text evidence="6">Associates primarily with CDK7 and MAT1 to form the CAK complex. CAK can further associate with the core-TFIIH to form the TFIIH basal transcription factor.</text>
</comment>
<dbReference type="GeneID" id="106156777"/>
<dbReference type="FunCoup" id="A0A1S3HNN2">
    <property type="interactions" value="2289"/>
</dbReference>
<dbReference type="NCBIfam" id="TIGR00569">
    <property type="entry name" value="ccl1"/>
    <property type="match status" value="1"/>
</dbReference>
<protein>
    <recommendedName>
        <fullName evidence="2">Cyclin-H</fullName>
    </recommendedName>
</protein>
<organism evidence="10 11">
    <name type="scientific">Lingula anatina</name>
    <name type="common">Brachiopod</name>
    <name type="synonym">Lingula unguis</name>
    <dbReference type="NCBI Taxonomy" id="7574"/>
    <lineage>
        <taxon>Eukaryota</taxon>
        <taxon>Metazoa</taxon>
        <taxon>Spiralia</taxon>
        <taxon>Lophotrochozoa</taxon>
        <taxon>Brachiopoda</taxon>
        <taxon>Linguliformea</taxon>
        <taxon>Lingulata</taxon>
        <taxon>Lingulida</taxon>
        <taxon>Linguloidea</taxon>
        <taxon>Lingulidae</taxon>
        <taxon>Lingula</taxon>
    </lineage>
</organism>
<dbReference type="SUPFAM" id="SSF47954">
    <property type="entry name" value="Cyclin-like"/>
    <property type="match status" value="2"/>
</dbReference>
<dbReference type="Pfam" id="PF00134">
    <property type="entry name" value="Cyclin_N"/>
    <property type="match status" value="1"/>
</dbReference>
<gene>
    <name evidence="11" type="primary">LOC106156777</name>
</gene>
<keyword evidence="4" id="KW-0131">Cell cycle</keyword>
<dbReference type="InParanoid" id="A0A1S3HNN2"/>
<evidence type="ECO:0000256" key="8">
    <source>
        <dbReference type="SAM" id="Coils"/>
    </source>
</evidence>
<dbReference type="PANTHER" id="PTHR10026">
    <property type="entry name" value="CYCLIN"/>
    <property type="match status" value="1"/>
</dbReference>
<evidence type="ECO:0000259" key="9">
    <source>
        <dbReference type="SMART" id="SM00385"/>
    </source>
</evidence>
<dbReference type="InterPro" id="IPR027081">
    <property type="entry name" value="CyclinH/Ccl1"/>
</dbReference>
<dbReference type="OrthoDB" id="340962at2759"/>
<sequence>MMFPTSSQRKHWTFCGETELNRLRTETNRKYLEKHAKKFKNKDDGTSFLDLKEERILLRHYEYALKEFCARFQDSGPHENKVIGLPREVVGTAINYMKRFFLNKSVMDYHPKDIMLTCVYLSTKVEENHVSLRTFVSNIKGDPDKNADIVLCFELLLMKELHYHMTIHNPFRALEGLIIDVKTRCKAVQAMPTKDVEKLRKGAFDFIDRSLSTDACLIFAPSQIALAALLASASEQKINLDSYVTETLLMSESQEHVHKVIEQVKRIRYMVKHIEPISKEDVRNIHKKLMKCRNQENNPESEVYKRKMDELLEEEEEYQSQKRAKIAEEEKLAEKNLVGL</sequence>
<dbReference type="InterPro" id="IPR006671">
    <property type="entry name" value="Cyclin_N"/>
</dbReference>
<dbReference type="CDD" id="cd20525">
    <property type="entry name" value="CYCLIN_CCNH_rpt2"/>
    <property type="match status" value="1"/>
</dbReference>
<evidence type="ECO:0000256" key="1">
    <source>
        <dbReference type="ARBA" id="ARBA00008638"/>
    </source>
</evidence>
<dbReference type="AlphaFoldDB" id="A0A1S3HNN2"/>
<reference evidence="11" key="1">
    <citation type="submission" date="2025-08" db="UniProtKB">
        <authorList>
            <consortium name="RefSeq"/>
        </authorList>
    </citation>
    <scope>IDENTIFICATION</scope>
    <source>
        <tissue evidence="11">Gonads</tissue>
    </source>
</reference>
<name>A0A1S3HNN2_LINAN</name>
<feature type="coiled-coil region" evidence="8">
    <location>
        <begin position="301"/>
        <end position="331"/>
    </location>
</feature>
<dbReference type="Gene3D" id="1.10.472.10">
    <property type="entry name" value="Cyclin-like"/>
    <property type="match status" value="2"/>
</dbReference>
<comment type="similarity">
    <text evidence="1">Belongs to the cyclin family. Cyclin C subfamily.</text>
</comment>
<evidence type="ECO:0000256" key="7">
    <source>
        <dbReference type="RuleBase" id="RU000383"/>
    </source>
</evidence>
<dbReference type="SMART" id="SM00385">
    <property type="entry name" value="CYCLIN"/>
    <property type="match status" value="2"/>
</dbReference>
<dbReference type="STRING" id="7574.A0A1S3HNN2"/>
<evidence type="ECO:0000256" key="2">
    <source>
        <dbReference type="ARBA" id="ARBA00019496"/>
    </source>
</evidence>
<dbReference type="Pfam" id="PF16899">
    <property type="entry name" value="Cyclin_C_2"/>
    <property type="match status" value="1"/>
</dbReference>
<dbReference type="Proteomes" id="UP000085678">
    <property type="component" value="Unplaced"/>
</dbReference>
<evidence type="ECO:0000256" key="3">
    <source>
        <dbReference type="ARBA" id="ARBA00023127"/>
    </source>
</evidence>
<feature type="domain" description="Cyclin-like" evidence="9">
    <location>
        <begin position="176"/>
        <end position="276"/>
    </location>
</feature>
<keyword evidence="8" id="KW-0175">Coiled coil</keyword>
<dbReference type="InterPro" id="IPR031658">
    <property type="entry name" value="Cyclin_C_2"/>
</dbReference>
<keyword evidence="10" id="KW-1185">Reference proteome</keyword>
<dbReference type="InterPro" id="IPR043198">
    <property type="entry name" value="Cyclin/Ssn8"/>
</dbReference>
<accession>A0A1S3HNN2</accession>
<dbReference type="GO" id="GO:0016538">
    <property type="term" value="F:cyclin-dependent protein serine/threonine kinase regulator activity"/>
    <property type="evidence" value="ECO:0007669"/>
    <property type="project" value="InterPro"/>
</dbReference>
<comment type="function">
    <text evidence="5">Regulates CDK7, the catalytic subunit of the CDK-activating kinase (CAK) enzymatic complex. CAK activates the cyclin-associated kinases CDK1, CDK2, CDK4 and CDK6 by threonine phosphorylation. CAK complexed to the core-TFIIH basal transcription factor activates RNA polymerase II by serine phosphorylation of the repetitive C-terminal domain (CTD) of its large subunit (POLR2A), allowing its escape from the promoter and elongation of the transcripts. Involved in cell cycle control and in RNA transcription by RNA polymerase II. Its expression and activity are constant throughout the cell cycle.</text>
</comment>
<feature type="domain" description="Cyclin-like" evidence="9">
    <location>
        <begin position="63"/>
        <end position="158"/>
    </location>
</feature>
<evidence type="ECO:0000256" key="6">
    <source>
        <dbReference type="ARBA" id="ARBA00026042"/>
    </source>
</evidence>
<dbReference type="KEGG" id="lak:106156777"/>
<dbReference type="GO" id="GO:0070985">
    <property type="term" value="C:transcription factor TFIIK complex"/>
    <property type="evidence" value="ECO:0007669"/>
    <property type="project" value="InterPro"/>
</dbReference>
<evidence type="ECO:0000313" key="10">
    <source>
        <dbReference type="Proteomes" id="UP000085678"/>
    </source>
</evidence>
<evidence type="ECO:0000256" key="5">
    <source>
        <dbReference type="ARBA" id="ARBA00025343"/>
    </source>
</evidence>
<dbReference type="OMA" id="FRVEQNT"/>
<dbReference type="CDD" id="cd20524">
    <property type="entry name" value="CYCLIN_CCNH_rpt1"/>
    <property type="match status" value="1"/>
</dbReference>
<evidence type="ECO:0000256" key="4">
    <source>
        <dbReference type="ARBA" id="ARBA00023306"/>
    </source>
</evidence>